<dbReference type="InterPro" id="IPR001638">
    <property type="entry name" value="Solute-binding_3/MltF_N"/>
</dbReference>
<protein>
    <submittedName>
        <fullName evidence="5">Transporter substrate-binding domain-containing protein</fullName>
    </submittedName>
</protein>
<sequence>MRPFLLASLLLLALPSLADTQRVVVGVNNAPPYRIVDGNRFGGLYIDIFNEIGRQLHWDIVYKEAPFRRVLWMMENGQADFMLGPLKTDERDAYMDFVVQAFPAERRLFFFRDPENRITSYDDLQGRTIGVLRGSSYFPRFDSDDTLNKVTATRYENLMRMLEQRHVDVVIAPELVGLYTVEHFDIDVGVSPYTVEGKASWIAISRQSPLVLQADAVRDAMAQLSKTPRYHNLIRKYRAGVTDEPAMLQVSNHPTVRR</sequence>
<evidence type="ECO:0000256" key="1">
    <source>
        <dbReference type="ARBA" id="ARBA00010333"/>
    </source>
</evidence>
<dbReference type="SUPFAM" id="SSF53850">
    <property type="entry name" value="Periplasmic binding protein-like II"/>
    <property type="match status" value="1"/>
</dbReference>
<comment type="similarity">
    <text evidence="1">Belongs to the bacterial solute-binding protein 3 family.</text>
</comment>
<evidence type="ECO:0000256" key="2">
    <source>
        <dbReference type="ARBA" id="ARBA00022729"/>
    </source>
</evidence>
<evidence type="ECO:0000256" key="3">
    <source>
        <dbReference type="SAM" id="SignalP"/>
    </source>
</evidence>
<comment type="caution">
    <text evidence="5">The sequence shown here is derived from an EMBL/GenBank/DDBJ whole genome shotgun (WGS) entry which is preliminary data.</text>
</comment>
<dbReference type="RefSeq" id="WP_131483961.1">
    <property type="nucleotide sequence ID" value="NZ_SJDL01000051.1"/>
</dbReference>
<evidence type="ECO:0000259" key="4">
    <source>
        <dbReference type="SMART" id="SM00062"/>
    </source>
</evidence>
<reference evidence="5 6" key="1">
    <citation type="submission" date="2019-02" db="EMBL/GenBank/DDBJ databases">
        <title>Marinobacter halodurans sp. nov., a marine bacterium isolated from sea tidal flat.</title>
        <authorList>
            <person name="Yoo Y."/>
            <person name="Lee D.W."/>
            <person name="Kim B.S."/>
            <person name="Kim J.-J."/>
        </authorList>
    </citation>
    <scope>NUCLEOTIDE SEQUENCE [LARGE SCALE GENOMIC DNA]</scope>
    <source>
        <strain evidence="5 6">YJ-S3-2</strain>
    </source>
</reference>
<gene>
    <name evidence="5" type="ORF">EZI54_21615</name>
</gene>
<keyword evidence="6" id="KW-1185">Reference proteome</keyword>
<name>A0ABY1ZGD4_9GAMM</name>
<evidence type="ECO:0000313" key="5">
    <source>
        <dbReference type="EMBL" id="TBW48236.1"/>
    </source>
</evidence>
<dbReference type="Pfam" id="PF00497">
    <property type="entry name" value="SBP_bac_3"/>
    <property type="match status" value="1"/>
</dbReference>
<dbReference type="PANTHER" id="PTHR35936">
    <property type="entry name" value="MEMBRANE-BOUND LYTIC MUREIN TRANSGLYCOSYLASE F"/>
    <property type="match status" value="1"/>
</dbReference>
<dbReference type="SMART" id="SM00062">
    <property type="entry name" value="PBPb"/>
    <property type="match status" value="1"/>
</dbReference>
<feature type="chain" id="PRO_5045463950" evidence="3">
    <location>
        <begin position="19"/>
        <end position="258"/>
    </location>
</feature>
<feature type="signal peptide" evidence="3">
    <location>
        <begin position="1"/>
        <end position="18"/>
    </location>
</feature>
<dbReference type="Proteomes" id="UP000313645">
    <property type="component" value="Unassembled WGS sequence"/>
</dbReference>
<dbReference type="Gene3D" id="3.40.190.10">
    <property type="entry name" value="Periplasmic binding protein-like II"/>
    <property type="match status" value="2"/>
</dbReference>
<evidence type="ECO:0000313" key="6">
    <source>
        <dbReference type="Proteomes" id="UP000313645"/>
    </source>
</evidence>
<proteinExistence type="inferred from homology"/>
<keyword evidence="2 3" id="KW-0732">Signal</keyword>
<accession>A0ABY1ZGD4</accession>
<feature type="domain" description="Solute-binding protein family 3/N-terminal" evidence="4">
    <location>
        <begin position="22"/>
        <end position="241"/>
    </location>
</feature>
<dbReference type="EMBL" id="SJDL01000051">
    <property type="protein sequence ID" value="TBW48236.1"/>
    <property type="molecule type" value="Genomic_DNA"/>
</dbReference>
<dbReference type="PANTHER" id="PTHR35936:SF25">
    <property type="entry name" value="ABC TRANSPORTER SUBSTRATE-BINDING PROTEIN"/>
    <property type="match status" value="1"/>
</dbReference>
<organism evidence="5 6">
    <name type="scientific">Marinobacter halodurans</name>
    <dbReference type="NCBI Taxonomy" id="2528979"/>
    <lineage>
        <taxon>Bacteria</taxon>
        <taxon>Pseudomonadati</taxon>
        <taxon>Pseudomonadota</taxon>
        <taxon>Gammaproteobacteria</taxon>
        <taxon>Pseudomonadales</taxon>
        <taxon>Marinobacteraceae</taxon>
        <taxon>Marinobacter</taxon>
    </lineage>
</organism>